<evidence type="ECO:0000256" key="2">
    <source>
        <dbReference type="ARBA" id="ARBA00022737"/>
    </source>
</evidence>
<proteinExistence type="inferred from homology"/>
<dbReference type="InterPro" id="IPR011990">
    <property type="entry name" value="TPR-like_helical_dom_sf"/>
</dbReference>
<keyword evidence="5" id="KW-1185">Reference proteome</keyword>
<evidence type="ECO:0000313" key="4">
    <source>
        <dbReference type="EMBL" id="KAF6160851.1"/>
    </source>
</evidence>
<accession>A0A7J7N0X9</accession>
<dbReference type="PROSITE" id="PS51375">
    <property type="entry name" value="PPR"/>
    <property type="match status" value="1"/>
</dbReference>
<dbReference type="Gene3D" id="1.25.40.10">
    <property type="entry name" value="Tetratricopeptide repeat domain"/>
    <property type="match status" value="1"/>
</dbReference>
<dbReference type="NCBIfam" id="TIGR00756">
    <property type="entry name" value="PPR"/>
    <property type="match status" value="1"/>
</dbReference>
<evidence type="ECO:0000313" key="5">
    <source>
        <dbReference type="Proteomes" id="UP000541444"/>
    </source>
</evidence>
<dbReference type="InterPro" id="IPR002885">
    <property type="entry name" value="PPR_rpt"/>
</dbReference>
<reference evidence="4 5" key="1">
    <citation type="journal article" date="2020" name="IScience">
        <title>Genome Sequencing of the Endangered Kingdonia uniflora (Circaeasteraceae, Ranunculales) Reveals Potential Mechanisms of Evolutionary Specialization.</title>
        <authorList>
            <person name="Sun Y."/>
            <person name="Deng T."/>
            <person name="Zhang A."/>
            <person name="Moore M.J."/>
            <person name="Landis J.B."/>
            <person name="Lin N."/>
            <person name="Zhang H."/>
            <person name="Zhang X."/>
            <person name="Huang J."/>
            <person name="Zhang X."/>
            <person name="Sun H."/>
            <person name="Wang H."/>
        </authorList>
    </citation>
    <scope>NUCLEOTIDE SEQUENCE [LARGE SCALE GENOMIC DNA]</scope>
    <source>
        <strain evidence="4">TB1705</strain>
        <tissue evidence="4">Leaf</tissue>
    </source>
</reference>
<comment type="caution">
    <text evidence="4">The sequence shown here is derived from an EMBL/GenBank/DDBJ whole genome shotgun (WGS) entry which is preliminary data.</text>
</comment>
<keyword evidence="2" id="KW-0677">Repeat</keyword>
<dbReference type="OrthoDB" id="185373at2759"/>
<dbReference type="AlphaFoldDB" id="A0A7J7N0X9"/>
<evidence type="ECO:0000256" key="1">
    <source>
        <dbReference type="ARBA" id="ARBA00007626"/>
    </source>
</evidence>
<comment type="similarity">
    <text evidence="1">Belongs to the PPR family. P subfamily.</text>
</comment>
<evidence type="ECO:0008006" key="6">
    <source>
        <dbReference type="Google" id="ProtNLM"/>
    </source>
</evidence>
<sequence>MWVQLGKEEFSNRVYAKYWELLDRYFGKLCVNGQSLVTVESNYEGMNEVEANAAEDEYLFHCQLQSLGPPERVGDVLRYKELDVQFLFERIRVVLARIDASEELKEDMEGLMQQYMGLLAFKRQKIKNFEKRFIKMAEPAQNVDNKRFFENLVDVEPLLIDVTNGSNKSTITELPHKVSTITSSYHSKIQSTITHFEQFVRDRCKSGNLGIEEAKGLFDNSLFDSYDSKDFEFLVRDRCKSRNLGIEEAKCLFDHAIQMRPLPSILLFTQLLGVLCKLRQYSTVFTLFKMMESEGIRPDLFTLSTLINCFCQMGKVDFGLAVVGNPLLKIFPTTANPLLKMFPTTANPKSTLPIRQKKLIKMLNVTKSGLIPLESIALNIVITVGYCLNLHMAPSS</sequence>
<dbReference type="EMBL" id="JACGCM010001155">
    <property type="protein sequence ID" value="KAF6160851.1"/>
    <property type="molecule type" value="Genomic_DNA"/>
</dbReference>
<gene>
    <name evidence="4" type="ORF">GIB67_036052</name>
</gene>
<dbReference type="PANTHER" id="PTHR47941">
    <property type="entry name" value="PENTATRICOPEPTIDE REPEAT-CONTAINING PROTEIN 3, MITOCHONDRIAL"/>
    <property type="match status" value="1"/>
</dbReference>
<organism evidence="4 5">
    <name type="scientific">Kingdonia uniflora</name>
    <dbReference type="NCBI Taxonomy" id="39325"/>
    <lineage>
        <taxon>Eukaryota</taxon>
        <taxon>Viridiplantae</taxon>
        <taxon>Streptophyta</taxon>
        <taxon>Embryophyta</taxon>
        <taxon>Tracheophyta</taxon>
        <taxon>Spermatophyta</taxon>
        <taxon>Magnoliopsida</taxon>
        <taxon>Ranunculales</taxon>
        <taxon>Circaeasteraceae</taxon>
        <taxon>Kingdonia</taxon>
    </lineage>
</organism>
<dbReference type="Proteomes" id="UP000541444">
    <property type="component" value="Unassembled WGS sequence"/>
</dbReference>
<feature type="repeat" description="PPR" evidence="3">
    <location>
        <begin position="264"/>
        <end position="298"/>
    </location>
</feature>
<dbReference type="Pfam" id="PF13041">
    <property type="entry name" value="PPR_2"/>
    <property type="match status" value="1"/>
</dbReference>
<evidence type="ECO:0000256" key="3">
    <source>
        <dbReference type="PROSITE-ProRule" id="PRU00708"/>
    </source>
</evidence>
<protein>
    <recommendedName>
        <fullName evidence="6">Pentatricopeptide repeat-containing protein</fullName>
    </recommendedName>
</protein>
<name>A0A7J7N0X9_9MAGN</name>